<dbReference type="EMBL" id="CP137310">
    <property type="protein sequence ID" value="WQF84213.1"/>
    <property type="molecule type" value="Genomic_DNA"/>
</dbReference>
<name>A0AAX4IKY0_9PEZI</name>
<dbReference type="Proteomes" id="UP001322277">
    <property type="component" value="Chromosome 6"/>
</dbReference>
<sequence>MKYARYQQGRKDVTSRLGHNVTPRLASQLGQRLEGPYFATSTHTLSSYESIMRPPYLRTHPLMPPLRMTDWISVSPTSSK</sequence>
<evidence type="ECO:0000313" key="2">
    <source>
        <dbReference type="Proteomes" id="UP001322277"/>
    </source>
</evidence>
<evidence type="ECO:0000313" key="1">
    <source>
        <dbReference type="EMBL" id="WQF84213.1"/>
    </source>
</evidence>
<dbReference type="GeneID" id="87945730"/>
<dbReference type="AlphaFoldDB" id="A0AAX4IKY0"/>
<proteinExistence type="predicted"/>
<keyword evidence="2" id="KW-1185">Reference proteome</keyword>
<gene>
    <name evidence="1" type="ORF">CDEST_09227</name>
</gene>
<reference evidence="2" key="1">
    <citation type="journal article" date="2023" name="bioRxiv">
        <title>Complete genome of the Medicago anthracnose fungus, Colletotrichum destructivum, reveals a mini-chromosome-like region within a core chromosome.</title>
        <authorList>
            <person name="Lapalu N."/>
            <person name="Simon A."/>
            <person name="Lu A."/>
            <person name="Plaumann P.-L."/>
            <person name="Amselem J."/>
            <person name="Pigne S."/>
            <person name="Auger A."/>
            <person name="Koch C."/>
            <person name="Dallery J.-F."/>
            <person name="O'Connell R.J."/>
        </authorList>
    </citation>
    <scope>NUCLEOTIDE SEQUENCE [LARGE SCALE GENOMIC DNA]</scope>
    <source>
        <strain evidence="2">CBS 520.97</strain>
    </source>
</reference>
<accession>A0AAX4IKY0</accession>
<dbReference type="RefSeq" id="XP_062781437.1">
    <property type="nucleotide sequence ID" value="XM_062925386.1"/>
</dbReference>
<dbReference type="KEGG" id="cdet:87945730"/>
<organism evidence="1 2">
    <name type="scientific">Colletotrichum destructivum</name>
    <dbReference type="NCBI Taxonomy" id="34406"/>
    <lineage>
        <taxon>Eukaryota</taxon>
        <taxon>Fungi</taxon>
        <taxon>Dikarya</taxon>
        <taxon>Ascomycota</taxon>
        <taxon>Pezizomycotina</taxon>
        <taxon>Sordariomycetes</taxon>
        <taxon>Hypocreomycetidae</taxon>
        <taxon>Glomerellales</taxon>
        <taxon>Glomerellaceae</taxon>
        <taxon>Colletotrichum</taxon>
        <taxon>Colletotrichum destructivum species complex</taxon>
    </lineage>
</organism>
<protein>
    <submittedName>
        <fullName evidence="1">Uncharacterized protein</fullName>
    </submittedName>
</protein>